<dbReference type="AlphaFoldDB" id="A0AAD9XG70"/>
<name>A0AAD9XG70_9ROSI</name>
<protein>
    <recommendedName>
        <fullName evidence="3">Transposase</fullName>
    </recommendedName>
</protein>
<proteinExistence type="predicted"/>
<organism evidence="1 2">
    <name type="scientific">Dipteronia dyeriana</name>
    <dbReference type="NCBI Taxonomy" id="168575"/>
    <lineage>
        <taxon>Eukaryota</taxon>
        <taxon>Viridiplantae</taxon>
        <taxon>Streptophyta</taxon>
        <taxon>Embryophyta</taxon>
        <taxon>Tracheophyta</taxon>
        <taxon>Spermatophyta</taxon>
        <taxon>Magnoliopsida</taxon>
        <taxon>eudicotyledons</taxon>
        <taxon>Gunneridae</taxon>
        <taxon>Pentapetalae</taxon>
        <taxon>rosids</taxon>
        <taxon>malvids</taxon>
        <taxon>Sapindales</taxon>
        <taxon>Sapindaceae</taxon>
        <taxon>Hippocastanoideae</taxon>
        <taxon>Acereae</taxon>
        <taxon>Dipteronia</taxon>
    </lineage>
</organism>
<sequence length="92" mass="10924">MVQIFLDATHGFCAYHLAQNLRKMCNQRDDVIKLYYRATYTYCIEEFECEMAELKDTHREGEVDIESGNSRREKKSDDNMTFWVVIVKDLGF</sequence>
<gene>
    <name evidence="1" type="ORF">Ddye_005291</name>
</gene>
<accession>A0AAD9XG70</accession>
<comment type="caution">
    <text evidence="1">The sequence shown here is derived from an EMBL/GenBank/DDBJ whole genome shotgun (WGS) entry which is preliminary data.</text>
</comment>
<evidence type="ECO:0008006" key="3">
    <source>
        <dbReference type="Google" id="ProtNLM"/>
    </source>
</evidence>
<dbReference type="Proteomes" id="UP001280121">
    <property type="component" value="Unassembled WGS sequence"/>
</dbReference>
<evidence type="ECO:0000313" key="1">
    <source>
        <dbReference type="EMBL" id="KAK2658758.1"/>
    </source>
</evidence>
<evidence type="ECO:0000313" key="2">
    <source>
        <dbReference type="Proteomes" id="UP001280121"/>
    </source>
</evidence>
<keyword evidence="2" id="KW-1185">Reference proteome</keyword>
<dbReference type="EMBL" id="JANJYI010000002">
    <property type="protein sequence ID" value="KAK2658758.1"/>
    <property type="molecule type" value="Genomic_DNA"/>
</dbReference>
<reference evidence="1" key="1">
    <citation type="journal article" date="2023" name="Plant J.">
        <title>Genome sequences and population genomics provide insights into the demographic history, inbreeding, and mutation load of two 'living fossil' tree species of Dipteronia.</title>
        <authorList>
            <person name="Feng Y."/>
            <person name="Comes H.P."/>
            <person name="Chen J."/>
            <person name="Zhu S."/>
            <person name="Lu R."/>
            <person name="Zhang X."/>
            <person name="Li P."/>
            <person name="Qiu J."/>
            <person name="Olsen K.M."/>
            <person name="Qiu Y."/>
        </authorList>
    </citation>
    <scope>NUCLEOTIDE SEQUENCE</scope>
    <source>
        <strain evidence="1">KIB01</strain>
    </source>
</reference>